<proteinExistence type="predicted"/>
<keyword evidence="1" id="KW-0479">Metal-binding</keyword>
<dbReference type="EMBL" id="CALNXI010001859">
    <property type="protein sequence ID" value="CAH3178491.1"/>
    <property type="molecule type" value="Genomic_DNA"/>
</dbReference>
<reference evidence="4 5" key="1">
    <citation type="submission" date="2022-05" db="EMBL/GenBank/DDBJ databases">
        <authorList>
            <consortium name="Genoscope - CEA"/>
            <person name="William W."/>
        </authorList>
    </citation>
    <scope>NUCLEOTIDE SEQUENCE [LARGE SCALE GENOMIC DNA]</scope>
</reference>
<keyword evidence="1" id="KW-0863">Zinc-finger</keyword>
<dbReference type="Pfam" id="PF07776">
    <property type="entry name" value="zf-AD"/>
    <property type="match status" value="1"/>
</dbReference>
<evidence type="ECO:0000313" key="4">
    <source>
        <dbReference type="EMBL" id="CAH3178491.1"/>
    </source>
</evidence>
<feature type="region of interest" description="Disordered" evidence="2">
    <location>
        <begin position="90"/>
        <end position="182"/>
    </location>
</feature>
<organism evidence="4 5">
    <name type="scientific">Porites evermanni</name>
    <dbReference type="NCBI Taxonomy" id="104178"/>
    <lineage>
        <taxon>Eukaryota</taxon>
        <taxon>Metazoa</taxon>
        <taxon>Cnidaria</taxon>
        <taxon>Anthozoa</taxon>
        <taxon>Hexacorallia</taxon>
        <taxon>Scleractinia</taxon>
        <taxon>Fungiina</taxon>
        <taxon>Poritidae</taxon>
        <taxon>Porites</taxon>
    </lineage>
</organism>
<keyword evidence="1" id="KW-0862">Zinc</keyword>
<accession>A0ABN8RM26</accession>
<feature type="compositionally biased region" description="Basic and acidic residues" evidence="2">
    <location>
        <begin position="112"/>
        <end position="123"/>
    </location>
</feature>
<evidence type="ECO:0000256" key="1">
    <source>
        <dbReference type="PROSITE-ProRule" id="PRU01263"/>
    </source>
</evidence>
<dbReference type="InterPro" id="IPR012934">
    <property type="entry name" value="Znf_AD"/>
</dbReference>
<evidence type="ECO:0000313" key="5">
    <source>
        <dbReference type="Proteomes" id="UP001159427"/>
    </source>
</evidence>
<sequence>MAEPPKTPTKAATRVCRTCNENIVVKNHPLDLFGAKASQENIPSVLERFFELKVALNDDLPSYICRCGYHKVVKFQEFFRKIAFSKQQQESVLRVKTGKTMAESPSGRSPQTRRDLKKSRTYEDAPATEPHSRSLFQMHMIKPSKTRPRPILPAPSSERDGKNRKLAKRVKSSTEPSTLSKQDEILSESGLLNPLVFYIREIQYLYTITYKNDVNEQCQKLCNRSAENSSVLRTPPSKHKLKNFSWEKVITEMKEHVPDVLDVLAAVAIPNCKADCPTLYCIYGILMFTWWKELSLIQKMNSILLSTGHVTERVFNRLNRAGVTMTRETYRGIMDDIGSDLTVTIRRHVSAGCVPRLFFDNLDFKVLVNIIL</sequence>
<evidence type="ECO:0000256" key="2">
    <source>
        <dbReference type="SAM" id="MobiDB-lite"/>
    </source>
</evidence>
<dbReference type="PROSITE" id="PS51915">
    <property type="entry name" value="ZAD"/>
    <property type="match status" value="1"/>
</dbReference>
<keyword evidence="5" id="KW-1185">Reference proteome</keyword>
<gene>
    <name evidence="4" type="ORF">PEVE_00011783</name>
</gene>
<protein>
    <recommendedName>
        <fullName evidence="3">ZAD domain-containing protein</fullName>
    </recommendedName>
</protein>
<name>A0ABN8RM26_9CNID</name>
<comment type="caution">
    <text evidence="1">Lacks conserved residue(s) required for the propagation of feature annotation.</text>
</comment>
<feature type="domain" description="ZAD" evidence="3">
    <location>
        <begin position="14"/>
        <end position="92"/>
    </location>
</feature>
<dbReference type="SUPFAM" id="SSF57716">
    <property type="entry name" value="Glucocorticoid receptor-like (DNA-binding domain)"/>
    <property type="match status" value="1"/>
</dbReference>
<evidence type="ECO:0000259" key="3">
    <source>
        <dbReference type="PROSITE" id="PS51915"/>
    </source>
</evidence>
<dbReference type="Proteomes" id="UP001159427">
    <property type="component" value="Unassembled WGS sequence"/>
</dbReference>
<dbReference type="Gene3D" id="3.40.1800.20">
    <property type="match status" value="1"/>
</dbReference>
<comment type="caution">
    <text evidence="4">The sequence shown here is derived from an EMBL/GenBank/DDBJ whole genome shotgun (WGS) entry which is preliminary data.</text>
</comment>